<gene>
    <name evidence="1" type="ORF">BC349_05780</name>
</gene>
<reference evidence="1 2" key="1">
    <citation type="submission" date="2016-07" db="EMBL/GenBank/DDBJ databases">
        <title>Genome analysis of Flavihumibacter stibioxidans YS-17.</title>
        <authorList>
            <person name="Shi K."/>
            <person name="Han Y."/>
            <person name="Wang G."/>
        </authorList>
    </citation>
    <scope>NUCLEOTIDE SEQUENCE [LARGE SCALE GENOMIC DNA]</scope>
    <source>
        <strain evidence="1 2">YS-17</strain>
    </source>
</reference>
<accession>A0ABR7M6U5</accession>
<comment type="caution">
    <text evidence="1">The sequence shown here is derived from an EMBL/GenBank/DDBJ whole genome shotgun (WGS) entry which is preliminary data.</text>
</comment>
<proteinExistence type="predicted"/>
<dbReference type="Proteomes" id="UP000765802">
    <property type="component" value="Unassembled WGS sequence"/>
</dbReference>
<evidence type="ECO:0000313" key="2">
    <source>
        <dbReference type="Proteomes" id="UP000765802"/>
    </source>
</evidence>
<protein>
    <recommendedName>
        <fullName evidence="3">DUF4367 domain-containing protein</fullName>
    </recommendedName>
</protein>
<evidence type="ECO:0000313" key="1">
    <source>
        <dbReference type="EMBL" id="MBC6490465.1"/>
    </source>
</evidence>
<organism evidence="1 2">
    <name type="scientific">Flavihumibacter stibioxidans</name>
    <dbReference type="NCBI Taxonomy" id="1834163"/>
    <lineage>
        <taxon>Bacteria</taxon>
        <taxon>Pseudomonadati</taxon>
        <taxon>Bacteroidota</taxon>
        <taxon>Chitinophagia</taxon>
        <taxon>Chitinophagales</taxon>
        <taxon>Chitinophagaceae</taxon>
        <taxon>Flavihumibacter</taxon>
    </lineage>
</organism>
<keyword evidence="2" id="KW-1185">Reference proteome</keyword>
<sequence length="144" mass="16222">MLLAVMVVISSCGLAGVADRLEYDFDEGNTKYRLVMAIPDGFRSELHTRDEQGNSVRTFRYHDGSRLYIACREQSDKPALAIDKNQEAMDLLTNSVGPLGEGTNPDGTRWRRTKKGGFILGYDFADPEKAKQYDKAILSMRIRK</sequence>
<name>A0ABR7M6U5_9BACT</name>
<evidence type="ECO:0008006" key="3">
    <source>
        <dbReference type="Google" id="ProtNLM"/>
    </source>
</evidence>
<dbReference type="EMBL" id="MBUA01000001">
    <property type="protein sequence ID" value="MBC6490465.1"/>
    <property type="molecule type" value="Genomic_DNA"/>
</dbReference>